<dbReference type="EMBL" id="JBHUPA010000007">
    <property type="protein sequence ID" value="MFD2962614.1"/>
    <property type="molecule type" value="Genomic_DNA"/>
</dbReference>
<keyword evidence="4" id="KW-0808">Transferase</keyword>
<dbReference type="PANTHER" id="PTHR20858">
    <property type="entry name" value="PHOSPHOMETHYLPYRIMIDINE KINASE"/>
    <property type="match status" value="1"/>
</dbReference>
<organism evidence="4 5">
    <name type="scientific">Olivibacter jilunii</name>
    <dbReference type="NCBI Taxonomy" id="985016"/>
    <lineage>
        <taxon>Bacteria</taxon>
        <taxon>Pseudomonadati</taxon>
        <taxon>Bacteroidota</taxon>
        <taxon>Sphingobacteriia</taxon>
        <taxon>Sphingobacteriales</taxon>
        <taxon>Sphingobacteriaceae</taxon>
        <taxon>Olivibacter</taxon>
    </lineage>
</organism>
<name>A0ABW6B2L1_9SPHI</name>
<dbReference type="NCBIfam" id="TIGR00097">
    <property type="entry name" value="HMP-P_kinase"/>
    <property type="match status" value="1"/>
</dbReference>
<proteinExistence type="predicted"/>
<evidence type="ECO:0000259" key="3">
    <source>
        <dbReference type="Pfam" id="PF08543"/>
    </source>
</evidence>
<dbReference type="InterPro" id="IPR013749">
    <property type="entry name" value="PM/HMP-P_kinase-1"/>
</dbReference>
<evidence type="ECO:0000313" key="5">
    <source>
        <dbReference type="Proteomes" id="UP001597560"/>
    </source>
</evidence>
<dbReference type="GO" id="GO:0008972">
    <property type="term" value="F:phosphomethylpyrimidine kinase activity"/>
    <property type="evidence" value="ECO:0007669"/>
    <property type="project" value="UniProtKB-EC"/>
</dbReference>
<sequence>MQKEYIYPIAMTIAGFDGSGGAGIQADIKTFSALGCFATSVLTALPVQNTQGVQAIYAIPDRAIQEQIRVLLSDIFPKAIKIGMVHTATLVDVIVETLSEYPKVPLIFDPVMVASSGHRLVQDATVATIVEKLIPKTDLITPNIDEAAVLAEMKISSLDDMYIAGERILKLGATNVLLKGGHLQSSTLTSLYFDNQGKVHSYESAKLETNNLHGTGCTLSSAITSFLARDFPMESAIVAGQCYTYKAIKNGMDVLTGKGRGPLNHFFDPEKLIKNAFLSESEQDQKNR</sequence>
<feature type="domain" description="Pyridoxamine kinase/Phosphomethylpyrimidine kinase" evidence="3">
    <location>
        <begin position="17"/>
        <end position="263"/>
    </location>
</feature>
<dbReference type="Gene3D" id="3.40.1190.20">
    <property type="match status" value="1"/>
</dbReference>
<gene>
    <name evidence="4" type="primary">thiD</name>
    <name evidence="4" type="ORF">ACFS6J_12510</name>
</gene>
<evidence type="ECO:0000256" key="1">
    <source>
        <dbReference type="ARBA" id="ARBA00004948"/>
    </source>
</evidence>
<comment type="caution">
    <text evidence="4">The sequence shown here is derived from an EMBL/GenBank/DDBJ whole genome shotgun (WGS) entry which is preliminary data.</text>
</comment>
<dbReference type="Pfam" id="PF08543">
    <property type="entry name" value="Phos_pyr_kin"/>
    <property type="match status" value="1"/>
</dbReference>
<dbReference type="Proteomes" id="UP001597560">
    <property type="component" value="Unassembled WGS sequence"/>
</dbReference>
<dbReference type="InterPro" id="IPR029056">
    <property type="entry name" value="Ribokinase-like"/>
</dbReference>
<dbReference type="CDD" id="cd01169">
    <property type="entry name" value="HMPP_kinase"/>
    <property type="match status" value="1"/>
</dbReference>
<dbReference type="InterPro" id="IPR004399">
    <property type="entry name" value="HMP/HMP-P_kinase_dom"/>
</dbReference>
<dbReference type="RefSeq" id="WP_377610861.1">
    <property type="nucleotide sequence ID" value="NZ_JAHVDN010000001.1"/>
</dbReference>
<protein>
    <recommendedName>
        <fullName evidence="2">hydroxymethylpyrimidine kinase</fullName>
        <ecNumber evidence="2">2.7.1.49</ecNumber>
    </recommendedName>
</protein>
<accession>A0ABW6B2L1</accession>
<reference evidence="5" key="1">
    <citation type="journal article" date="2019" name="Int. J. Syst. Evol. Microbiol.">
        <title>The Global Catalogue of Microorganisms (GCM) 10K type strain sequencing project: providing services to taxonomists for standard genome sequencing and annotation.</title>
        <authorList>
            <consortium name="The Broad Institute Genomics Platform"/>
            <consortium name="The Broad Institute Genome Sequencing Center for Infectious Disease"/>
            <person name="Wu L."/>
            <person name="Ma J."/>
        </authorList>
    </citation>
    <scope>NUCLEOTIDE SEQUENCE [LARGE SCALE GENOMIC DNA]</scope>
    <source>
        <strain evidence="5">KCTC 23098</strain>
    </source>
</reference>
<evidence type="ECO:0000313" key="4">
    <source>
        <dbReference type="EMBL" id="MFD2962614.1"/>
    </source>
</evidence>
<comment type="pathway">
    <text evidence="1">Cofactor biosynthesis; thiamine diphosphate biosynthesis.</text>
</comment>
<keyword evidence="4" id="KW-0418">Kinase</keyword>
<dbReference type="PANTHER" id="PTHR20858:SF17">
    <property type="entry name" value="HYDROXYMETHYLPYRIMIDINE_PHOSPHOMETHYLPYRIMIDINE KINASE THI20-RELATED"/>
    <property type="match status" value="1"/>
</dbReference>
<keyword evidence="5" id="KW-1185">Reference proteome</keyword>
<evidence type="ECO:0000256" key="2">
    <source>
        <dbReference type="ARBA" id="ARBA00012135"/>
    </source>
</evidence>
<dbReference type="SUPFAM" id="SSF53613">
    <property type="entry name" value="Ribokinase-like"/>
    <property type="match status" value="1"/>
</dbReference>
<dbReference type="EC" id="2.7.1.49" evidence="2"/>
<dbReference type="GO" id="GO:0008902">
    <property type="term" value="F:hydroxymethylpyrimidine kinase activity"/>
    <property type="evidence" value="ECO:0007669"/>
    <property type="project" value="UniProtKB-EC"/>
</dbReference>